<keyword evidence="2" id="KW-1185">Reference proteome</keyword>
<accession>A0A822Z866</accession>
<organism evidence="1 2">
    <name type="scientific">Nelumbo nucifera</name>
    <name type="common">Sacred lotus</name>
    <dbReference type="NCBI Taxonomy" id="4432"/>
    <lineage>
        <taxon>Eukaryota</taxon>
        <taxon>Viridiplantae</taxon>
        <taxon>Streptophyta</taxon>
        <taxon>Embryophyta</taxon>
        <taxon>Tracheophyta</taxon>
        <taxon>Spermatophyta</taxon>
        <taxon>Magnoliopsida</taxon>
        <taxon>Proteales</taxon>
        <taxon>Nelumbonaceae</taxon>
        <taxon>Nelumbo</taxon>
    </lineage>
</organism>
<dbReference type="Proteomes" id="UP000607653">
    <property type="component" value="Unassembled WGS sequence"/>
</dbReference>
<dbReference type="EMBL" id="DUZY01000005">
    <property type="protein sequence ID" value="DAD41047.1"/>
    <property type="molecule type" value="Genomic_DNA"/>
</dbReference>
<protein>
    <submittedName>
        <fullName evidence="1">Uncharacterized protein</fullName>
    </submittedName>
</protein>
<dbReference type="AlphaFoldDB" id="A0A822Z866"/>
<comment type="caution">
    <text evidence="1">The sequence shown here is derived from an EMBL/GenBank/DDBJ whole genome shotgun (WGS) entry which is preliminary data.</text>
</comment>
<reference evidence="1 2" key="1">
    <citation type="journal article" date="2020" name="Mol. Biol. Evol.">
        <title>Distinct Expression and Methylation Patterns for Genes with Different Fates following a Single Whole-Genome Duplication in Flowering Plants.</title>
        <authorList>
            <person name="Shi T."/>
            <person name="Rahmani R.S."/>
            <person name="Gugger P.F."/>
            <person name="Wang M."/>
            <person name="Li H."/>
            <person name="Zhang Y."/>
            <person name="Li Z."/>
            <person name="Wang Q."/>
            <person name="Van de Peer Y."/>
            <person name="Marchal K."/>
            <person name="Chen J."/>
        </authorList>
    </citation>
    <scope>NUCLEOTIDE SEQUENCE [LARGE SCALE GENOMIC DNA]</scope>
    <source>
        <tissue evidence="1">Leaf</tissue>
    </source>
</reference>
<gene>
    <name evidence="1" type="ORF">HUJ06_015370</name>
</gene>
<evidence type="ECO:0000313" key="1">
    <source>
        <dbReference type="EMBL" id="DAD41047.1"/>
    </source>
</evidence>
<proteinExistence type="predicted"/>
<sequence>MNNVRATSKQGKHRRTFVVWTKITSKDKEMENRFQQIRQNNLHQVPKKIVNSIHVKLHITPPYVPRKSHHCIHLLQLVLSPIS</sequence>
<evidence type="ECO:0000313" key="2">
    <source>
        <dbReference type="Proteomes" id="UP000607653"/>
    </source>
</evidence>
<name>A0A822Z866_NELNU</name>